<dbReference type="AlphaFoldDB" id="A0AAV5LR06"/>
<dbReference type="Proteomes" id="UP001054252">
    <property type="component" value="Unassembled WGS sequence"/>
</dbReference>
<sequence>MYVKNRLNPNFGPSTIVRTPDSVPQLKKSLIWSLLFTILTPIWSFRQIFAEVAY</sequence>
<keyword evidence="2" id="KW-1185">Reference proteome</keyword>
<comment type="caution">
    <text evidence="1">The sequence shown here is derived from an EMBL/GenBank/DDBJ whole genome shotgun (WGS) entry which is preliminary data.</text>
</comment>
<dbReference type="EMBL" id="BPVZ01000137">
    <property type="protein sequence ID" value="GKV39905.1"/>
    <property type="molecule type" value="Genomic_DNA"/>
</dbReference>
<proteinExistence type="predicted"/>
<protein>
    <submittedName>
        <fullName evidence="1">Uncharacterized protein</fullName>
    </submittedName>
</protein>
<reference evidence="1 2" key="1">
    <citation type="journal article" date="2021" name="Commun. Biol.">
        <title>The genome of Shorea leprosula (Dipterocarpaceae) highlights the ecological relevance of drought in aseasonal tropical rainforests.</title>
        <authorList>
            <person name="Ng K.K.S."/>
            <person name="Kobayashi M.J."/>
            <person name="Fawcett J.A."/>
            <person name="Hatakeyama M."/>
            <person name="Paape T."/>
            <person name="Ng C.H."/>
            <person name="Ang C.C."/>
            <person name="Tnah L.H."/>
            <person name="Lee C.T."/>
            <person name="Nishiyama T."/>
            <person name="Sese J."/>
            <person name="O'Brien M.J."/>
            <person name="Copetti D."/>
            <person name="Mohd Noor M.I."/>
            <person name="Ong R.C."/>
            <person name="Putra M."/>
            <person name="Sireger I.Z."/>
            <person name="Indrioko S."/>
            <person name="Kosugi Y."/>
            <person name="Izuno A."/>
            <person name="Isagi Y."/>
            <person name="Lee S.L."/>
            <person name="Shimizu K.K."/>
        </authorList>
    </citation>
    <scope>NUCLEOTIDE SEQUENCE [LARGE SCALE GENOMIC DNA]</scope>
    <source>
        <strain evidence="1">214</strain>
    </source>
</reference>
<name>A0AAV5LR06_9ROSI</name>
<accession>A0AAV5LR06</accession>
<evidence type="ECO:0000313" key="2">
    <source>
        <dbReference type="Proteomes" id="UP001054252"/>
    </source>
</evidence>
<evidence type="ECO:0000313" key="1">
    <source>
        <dbReference type="EMBL" id="GKV39905.1"/>
    </source>
</evidence>
<gene>
    <name evidence="1" type="ORF">SLEP1_g47605</name>
</gene>
<organism evidence="1 2">
    <name type="scientific">Rubroshorea leprosula</name>
    <dbReference type="NCBI Taxonomy" id="152421"/>
    <lineage>
        <taxon>Eukaryota</taxon>
        <taxon>Viridiplantae</taxon>
        <taxon>Streptophyta</taxon>
        <taxon>Embryophyta</taxon>
        <taxon>Tracheophyta</taxon>
        <taxon>Spermatophyta</taxon>
        <taxon>Magnoliopsida</taxon>
        <taxon>eudicotyledons</taxon>
        <taxon>Gunneridae</taxon>
        <taxon>Pentapetalae</taxon>
        <taxon>rosids</taxon>
        <taxon>malvids</taxon>
        <taxon>Malvales</taxon>
        <taxon>Dipterocarpaceae</taxon>
        <taxon>Rubroshorea</taxon>
    </lineage>
</organism>